<dbReference type="AlphaFoldDB" id="A0A3M9LA93"/>
<reference evidence="2 3" key="1">
    <citation type="submission" date="2018-10" db="EMBL/GenBank/DDBJ databases">
        <title>Cultivation of a novel Methanohalophilus strain from Kebrit Deep of the Red Sea and a genomic comparison of members of the genus Methanohalophilus.</title>
        <authorList>
            <person name="Guan Y."/>
            <person name="Ngugi D.K."/>
            <person name="Stingl U."/>
        </authorList>
    </citation>
    <scope>NUCLEOTIDE SEQUENCE [LARGE SCALE GENOMIC DNA]</scope>
    <source>
        <strain evidence="2 3">DSM 7471</strain>
    </source>
</reference>
<dbReference type="InterPro" id="IPR000182">
    <property type="entry name" value="GNAT_dom"/>
</dbReference>
<dbReference type="GO" id="GO:0016747">
    <property type="term" value="F:acyltransferase activity, transferring groups other than amino-acyl groups"/>
    <property type="evidence" value="ECO:0007669"/>
    <property type="project" value="InterPro"/>
</dbReference>
<accession>A0A3M9LA93</accession>
<evidence type="ECO:0000313" key="2">
    <source>
        <dbReference type="EMBL" id="RNI10119.1"/>
    </source>
</evidence>
<feature type="domain" description="N-acetyltransferase" evidence="1">
    <location>
        <begin position="1"/>
        <end position="82"/>
    </location>
</feature>
<evidence type="ECO:0000313" key="3">
    <source>
        <dbReference type="Proteomes" id="UP000278252"/>
    </source>
</evidence>
<comment type="caution">
    <text evidence="2">The sequence shown here is derived from an EMBL/GenBank/DDBJ whole genome shotgun (WGS) entry which is preliminary data.</text>
</comment>
<sequence length="82" mass="9510">MELVEILWTEGLDSFDEVYQVRKEVFIGEQDVPEELEIDEIDSIATHITLFDKNRPIATGRLFKKNDTYYIGRVCVLSNSRG</sequence>
<dbReference type="SUPFAM" id="SSF55729">
    <property type="entry name" value="Acyl-CoA N-acyltransferases (Nat)"/>
    <property type="match status" value="1"/>
</dbReference>
<dbReference type="InterPro" id="IPR016181">
    <property type="entry name" value="Acyl_CoA_acyltransferase"/>
</dbReference>
<organism evidence="2 3">
    <name type="scientific">Methanohalophilus portucalensis FDF-1</name>
    <dbReference type="NCBI Taxonomy" id="523843"/>
    <lineage>
        <taxon>Archaea</taxon>
        <taxon>Methanobacteriati</taxon>
        <taxon>Methanobacteriota</taxon>
        <taxon>Stenosarchaea group</taxon>
        <taxon>Methanomicrobia</taxon>
        <taxon>Methanosarcinales</taxon>
        <taxon>Methanosarcinaceae</taxon>
        <taxon>Methanohalophilus</taxon>
    </lineage>
</organism>
<proteinExistence type="predicted"/>
<name>A0A3M9LA93_9EURY</name>
<gene>
    <name evidence="2" type="ORF">EFE41_08720</name>
</gene>
<dbReference type="PROSITE" id="PS51186">
    <property type="entry name" value="GNAT"/>
    <property type="match status" value="1"/>
</dbReference>
<dbReference type="Gene3D" id="3.40.630.30">
    <property type="match status" value="1"/>
</dbReference>
<dbReference type="Proteomes" id="UP000278252">
    <property type="component" value="Unassembled WGS sequence"/>
</dbReference>
<protein>
    <recommendedName>
        <fullName evidence="1">N-acetyltransferase domain-containing protein</fullName>
    </recommendedName>
</protein>
<dbReference type="EMBL" id="RJJH01000013">
    <property type="protein sequence ID" value="RNI10119.1"/>
    <property type="molecule type" value="Genomic_DNA"/>
</dbReference>
<evidence type="ECO:0000259" key="1">
    <source>
        <dbReference type="PROSITE" id="PS51186"/>
    </source>
</evidence>